<organism evidence="1 2">
    <name type="scientific">Berkelbacteria bacterium GW2011_GWA1_36_9</name>
    <dbReference type="NCBI Taxonomy" id="1618331"/>
    <lineage>
        <taxon>Bacteria</taxon>
        <taxon>Candidatus Berkelbacteria</taxon>
    </lineage>
</organism>
<dbReference type="SUPFAM" id="SSF53448">
    <property type="entry name" value="Nucleotide-diphospho-sugar transferases"/>
    <property type="match status" value="1"/>
</dbReference>
<protein>
    <recommendedName>
        <fullName evidence="3">Glycosyltransferase 2-like domain-containing protein</fullName>
    </recommendedName>
</protein>
<comment type="caution">
    <text evidence="1">The sequence shown here is derived from an EMBL/GenBank/DDBJ whole genome shotgun (WGS) entry which is preliminary data.</text>
</comment>
<proteinExistence type="predicted"/>
<sequence>METYKYKQIMKTRRLGISALIRCKDEEDFVYLSLLSIKDSVDEIIFIDNASCDNSINEAKRFRDSHFKNKRFVLDSYEKDTFVGDNLALSS</sequence>
<evidence type="ECO:0000313" key="2">
    <source>
        <dbReference type="Proteomes" id="UP000034508"/>
    </source>
</evidence>
<dbReference type="EMBL" id="LBSM01000017">
    <property type="protein sequence ID" value="KKQ17623.1"/>
    <property type="molecule type" value="Genomic_DNA"/>
</dbReference>
<dbReference type="AlphaFoldDB" id="A0A0G0FEX6"/>
<reference evidence="1 2" key="1">
    <citation type="journal article" date="2015" name="Nature">
        <title>rRNA introns, odd ribosomes, and small enigmatic genomes across a large radiation of phyla.</title>
        <authorList>
            <person name="Brown C.T."/>
            <person name="Hug L.A."/>
            <person name="Thomas B.C."/>
            <person name="Sharon I."/>
            <person name="Castelle C.J."/>
            <person name="Singh A."/>
            <person name="Wilkins M.J."/>
            <person name="Williams K.H."/>
            <person name="Banfield J.F."/>
        </authorList>
    </citation>
    <scope>NUCLEOTIDE SEQUENCE [LARGE SCALE GENOMIC DNA]</scope>
</reference>
<dbReference type="InterPro" id="IPR029044">
    <property type="entry name" value="Nucleotide-diphossugar_trans"/>
</dbReference>
<dbReference type="Proteomes" id="UP000034508">
    <property type="component" value="Unassembled WGS sequence"/>
</dbReference>
<evidence type="ECO:0000313" key="1">
    <source>
        <dbReference type="EMBL" id="KKQ17623.1"/>
    </source>
</evidence>
<name>A0A0G0FEX6_9BACT</name>
<gene>
    <name evidence="1" type="ORF">US31_C0017G0017</name>
</gene>
<accession>A0A0G0FEX6</accession>
<evidence type="ECO:0008006" key="3">
    <source>
        <dbReference type="Google" id="ProtNLM"/>
    </source>
</evidence>
<dbReference type="Gene3D" id="3.90.550.10">
    <property type="entry name" value="Spore Coat Polysaccharide Biosynthesis Protein SpsA, Chain A"/>
    <property type="match status" value="1"/>
</dbReference>